<protein>
    <submittedName>
        <fullName evidence="1">Mss4p nuclear export</fullName>
    </submittedName>
</protein>
<name>A0ACC2U3B7_9FUNG</name>
<sequence length="288" mass="32856">MNKRKIDNDMMDEDNSDRGSDAMEDLSNASDVRVEFEFFDPKQQDFHNIKNFMNHLFGPDKVNTSELADLILSQPLIGSTIKTDDDDDALAIFTVLNINVHDNKPCIRQIKDYILSNASKNPEFQKVASTLFRPDSPQHIGLLLNERLINMPVQLIPPMYKMLSEELQWAIDDKEPYDFEYFLLLSKTYREVAPQETAEGGQSEIPQKKSRAIPIQESQYVNMEDSIVANFCESQITLDFRPPSVADSKRAFSDFGIIPGRKASLIHKSQFKNVIDALNKAIPPPERD</sequence>
<comment type="caution">
    <text evidence="1">The sequence shown here is derived from an EMBL/GenBank/DDBJ whole genome shotgun (WGS) entry which is preliminary data.</text>
</comment>
<evidence type="ECO:0000313" key="2">
    <source>
        <dbReference type="Proteomes" id="UP001165960"/>
    </source>
</evidence>
<evidence type="ECO:0000313" key="1">
    <source>
        <dbReference type="EMBL" id="KAJ9080927.1"/>
    </source>
</evidence>
<reference evidence="1" key="1">
    <citation type="submission" date="2022-04" db="EMBL/GenBank/DDBJ databases">
        <title>Genome of the entomopathogenic fungus Entomophthora muscae.</title>
        <authorList>
            <person name="Elya C."/>
            <person name="Lovett B.R."/>
            <person name="Lee E."/>
            <person name="Macias A.M."/>
            <person name="Hajek A.E."/>
            <person name="De Bivort B.L."/>
            <person name="Kasson M.T."/>
            <person name="De Fine Licht H.H."/>
            <person name="Stajich J.E."/>
        </authorList>
    </citation>
    <scope>NUCLEOTIDE SEQUENCE</scope>
    <source>
        <strain evidence="1">Berkeley</strain>
    </source>
</reference>
<accession>A0ACC2U3B7</accession>
<dbReference type="EMBL" id="QTSX02001510">
    <property type="protein sequence ID" value="KAJ9080927.1"/>
    <property type="molecule type" value="Genomic_DNA"/>
</dbReference>
<dbReference type="Proteomes" id="UP001165960">
    <property type="component" value="Unassembled WGS sequence"/>
</dbReference>
<proteinExistence type="predicted"/>
<gene>
    <name evidence="1" type="primary">BCP1_1</name>
    <name evidence="1" type="ORF">DSO57_1019737</name>
</gene>
<organism evidence="1 2">
    <name type="scientific">Entomophthora muscae</name>
    <dbReference type="NCBI Taxonomy" id="34485"/>
    <lineage>
        <taxon>Eukaryota</taxon>
        <taxon>Fungi</taxon>
        <taxon>Fungi incertae sedis</taxon>
        <taxon>Zoopagomycota</taxon>
        <taxon>Entomophthoromycotina</taxon>
        <taxon>Entomophthoromycetes</taxon>
        <taxon>Entomophthorales</taxon>
        <taxon>Entomophthoraceae</taxon>
        <taxon>Entomophthora</taxon>
    </lineage>
</organism>
<keyword evidence="2" id="KW-1185">Reference proteome</keyword>